<dbReference type="GO" id="GO:0019005">
    <property type="term" value="C:SCF ubiquitin ligase complex"/>
    <property type="evidence" value="ECO:0007669"/>
    <property type="project" value="TreeGrafter"/>
</dbReference>
<keyword evidence="6" id="KW-0539">Nucleus</keyword>
<dbReference type="SMART" id="SM00449">
    <property type="entry name" value="SPRY"/>
    <property type="match status" value="1"/>
</dbReference>
<evidence type="ECO:0000256" key="6">
    <source>
        <dbReference type="ARBA" id="ARBA00023242"/>
    </source>
</evidence>
<dbReference type="GO" id="GO:0005737">
    <property type="term" value="C:cytoplasm"/>
    <property type="evidence" value="ECO:0007669"/>
    <property type="project" value="UniProtKB-SubCell"/>
</dbReference>
<keyword evidence="5" id="KW-0963">Cytoplasm</keyword>
<dbReference type="Proteomes" id="UP000186922">
    <property type="component" value="Unassembled WGS sequence"/>
</dbReference>
<dbReference type="GO" id="GO:0035556">
    <property type="term" value="P:intracellular signal transduction"/>
    <property type="evidence" value="ECO:0007669"/>
    <property type="project" value="InterPro"/>
</dbReference>
<dbReference type="InterPro" id="IPR036036">
    <property type="entry name" value="SOCS_box-like_dom_sf"/>
</dbReference>
<dbReference type="InterPro" id="IPR043136">
    <property type="entry name" value="B30.2/SPRY_sf"/>
</dbReference>
<evidence type="ECO:0000256" key="7">
    <source>
        <dbReference type="SAM" id="Coils"/>
    </source>
</evidence>
<feature type="domain" description="SOCS box" evidence="9">
    <location>
        <begin position="204"/>
        <end position="242"/>
    </location>
</feature>
<evidence type="ECO:0000313" key="11">
    <source>
        <dbReference type="Proteomes" id="UP000186922"/>
    </source>
</evidence>
<dbReference type="GO" id="GO:0043161">
    <property type="term" value="P:proteasome-mediated ubiquitin-dependent protein catabolic process"/>
    <property type="evidence" value="ECO:0007669"/>
    <property type="project" value="TreeGrafter"/>
</dbReference>
<organism evidence="10 11">
    <name type="scientific">Ramazzottius varieornatus</name>
    <name type="common">Water bear</name>
    <name type="synonym">Tardigrade</name>
    <dbReference type="NCBI Taxonomy" id="947166"/>
    <lineage>
        <taxon>Eukaryota</taxon>
        <taxon>Metazoa</taxon>
        <taxon>Ecdysozoa</taxon>
        <taxon>Tardigrada</taxon>
        <taxon>Eutardigrada</taxon>
        <taxon>Parachela</taxon>
        <taxon>Hypsibioidea</taxon>
        <taxon>Ramazzottiidae</taxon>
        <taxon>Ramazzottius</taxon>
    </lineage>
</organism>
<dbReference type="CDD" id="cd12876">
    <property type="entry name" value="SPRY_SOCS3"/>
    <property type="match status" value="1"/>
</dbReference>
<feature type="coiled-coil region" evidence="7">
    <location>
        <begin position="188"/>
        <end position="215"/>
    </location>
</feature>
<accession>A0A1D1UY89</accession>
<reference evidence="10 11" key="1">
    <citation type="journal article" date="2016" name="Nat. Commun.">
        <title>Extremotolerant tardigrade genome and improved radiotolerance of human cultured cells by tardigrade-unique protein.</title>
        <authorList>
            <person name="Hashimoto T."/>
            <person name="Horikawa D.D."/>
            <person name="Saito Y."/>
            <person name="Kuwahara H."/>
            <person name="Kozuka-Hata H."/>
            <person name="Shin-I T."/>
            <person name="Minakuchi Y."/>
            <person name="Ohishi K."/>
            <person name="Motoyama A."/>
            <person name="Aizu T."/>
            <person name="Enomoto A."/>
            <person name="Kondo K."/>
            <person name="Tanaka S."/>
            <person name="Hara Y."/>
            <person name="Koshikawa S."/>
            <person name="Sagara H."/>
            <person name="Miura T."/>
            <person name="Yokobori S."/>
            <person name="Miyagawa K."/>
            <person name="Suzuki Y."/>
            <person name="Kubo T."/>
            <person name="Oyama M."/>
            <person name="Kohara Y."/>
            <person name="Fujiyama A."/>
            <person name="Arakawa K."/>
            <person name="Katayama T."/>
            <person name="Toyoda A."/>
            <person name="Kunieda T."/>
        </authorList>
    </citation>
    <scope>NUCLEOTIDE SEQUENCE [LARGE SCALE GENOMIC DNA]</scope>
    <source>
        <strain evidence="10 11">YOKOZUNA-1</strain>
    </source>
</reference>
<evidence type="ECO:0000256" key="4">
    <source>
        <dbReference type="ARBA" id="ARBA00014684"/>
    </source>
</evidence>
<evidence type="ECO:0000256" key="5">
    <source>
        <dbReference type="ARBA" id="ARBA00022490"/>
    </source>
</evidence>
<dbReference type="AlphaFoldDB" id="A0A1D1UY89"/>
<evidence type="ECO:0000256" key="3">
    <source>
        <dbReference type="ARBA" id="ARBA00010910"/>
    </source>
</evidence>
<evidence type="ECO:0000313" key="10">
    <source>
        <dbReference type="EMBL" id="GAU93560.1"/>
    </source>
</evidence>
<evidence type="ECO:0000256" key="2">
    <source>
        <dbReference type="ARBA" id="ARBA00004496"/>
    </source>
</evidence>
<dbReference type="InterPro" id="IPR013320">
    <property type="entry name" value="ConA-like_dom_sf"/>
</dbReference>
<dbReference type="EMBL" id="BDGG01000002">
    <property type="protein sequence ID" value="GAU93560.1"/>
    <property type="molecule type" value="Genomic_DNA"/>
</dbReference>
<dbReference type="PANTHER" id="PTHR12245:SF12">
    <property type="entry name" value="SPRY DOMAIN-CONTAINING SOCS BOX PROTEIN 3"/>
    <property type="match status" value="1"/>
</dbReference>
<comment type="subcellular location">
    <subcellularLocation>
        <location evidence="2">Cytoplasm</location>
    </subcellularLocation>
    <subcellularLocation>
        <location evidence="1">Nucleus</location>
    </subcellularLocation>
</comment>
<protein>
    <recommendedName>
        <fullName evidence="4">SPRY domain-containing SOCS box protein 3</fullName>
    </recommendedName>
</protein>
<evidence type="ECO:0000259" key="9">
    <source>
        <dbReference type="PROSITE" id="PS50225"/>
    </source>
</evidence>
<evidence type="ECO:0000256" key="1">
    <source>
        <dbReference type="ARBA" id="ARBA00004123"/>
    </source>
</evidence>
<dbReference type="Gene3D" id="2.60.120.920">
    <property type="match status" value="1"/>
</dbReference>
<dbReference type="GO" id="GO:0005634">
    <property type="term" value="C:nucleus"/>
    <property type="evidence" value="ECO:0007669"/>
    <property type="project" value="UniProtKB-SubCell"/>
</dbReference>
<keyword evidence="7" id="KW-0175">Coiled coil</keyword>
<gene>
    <name evidence="10" type="primary">RvY_05485-1</name>
    <name evidence="10" type="synonym">RvY_05485.1</name>
    <name evidence="10" type="ORF">RvY_05485</name>
</gene>
<dbReference type="Gene3D" id="1.10.750.20">
    <property type="entry name" value="SOCS box"/>
    <property type="match status" value="1"/>
</dbReference>
<dbReference type="SUPFAM" id="SSF49899">
    <property type="entry name" value="Concanavalin A-like lectins/glucanases"/>
    <property type="match status" value="1"/>
</dbReference>
<keyword evidence="11" id="KW-1185">Reference proteome</keyword>
<dbReference type="InterPro" id="IPR001870">
    <property type="entry name" value="B30.2/SPRY"/>
</dbReference>
<evidence type="ECO:0000259" key="8">
    <source>
        <dbReference type="PROSITE" id="PS50188"/>
    </source>
</evidence>
<dbReference type="PROSITE" id="PS50225">
    <property type="entry name" value="SOCS"/>
    <property type="match status" value="1"/>
</dbReference>
<dbReference type="SUPFAM" id="SSF158235">
    <property type="entry name" value="SOCS box-like"/>
    <property type="match status" value="1"/>
</dbReference>
<dbReference type="STRING" id="947166.A0A1D1UY89"/>
<dbReference type="Pfam" id="PF07525">
    <property type="entry name" value="SOCS_box"/>
    <property type="match status" value="1"/>
</dbReference>
<dbReference type="OrthoDB" id="5951542at2759"/>
<dbReference type="PANTHER" id="PTHR12245">
    <property type="entry name" value="SPRY DOMAIN CONTAINING SOCS BOX PROTEIN"/>
    <property type="match status" value="1"/>
</dbReference>
<comment type="similarity">
    <text evidence="3">Belongs to the SPSB family.</text>
</comment>
<sequence length="247" mass="27625">MDNYRLVGMEKDSLGFPDISSLPVSIEGSVDSWTWNPLQCGCYTIVLDDSIAIFHPTWSNSTSAVRGTRVLNGGVYYWEVAFGQRVFGSAMMVGIGTQNTALESCQFEPLVGSDAQSFGLSHKGYVYHNGQQRQYCAPFAENQPVTVGVLFNGYAGTLSFYKDGVYLGVAFHNVKADYELYPMISSTAAKTAMRLQNMRRAYQSLKDQCRDVILQNLKEPAHVQELPLPNTLRDYIFLQSWKTGKYC</sequence>
<dbReference type="InterPro" id="IPR035754">
    <property type="entry name" value="SPRY_SPSB3"/>
</dbReference>
<dbReference type="PROSITE" id="PS50188">
    <property type="entry name" value="B302_SPRY"/>
    <property type="match status" value="1"/>
</dbReference>
<proteinExistence type="inferred from homology"/>
<name>A0A1D1UY89_RAMVA</name>
<comment type="caution">
    <text evidence="10">The sequence shown here is derived from an EMBL/GenBank/DDBJ whole genome shotgun (WGS) entry which is preliminary data.</text>
</comment>
<feature type="domain" description="B30.2/SPRY" evidence="8">
    <location>
        <begin position="12"/>
        <end position="202"/>
    </location>
</feature>
<dbReference type="InterPro" id="IPR050672">
    <property type="entry name" value="FBXO45-Fsn/SPSB_families"/>
</dbReference>
<dbReference type="InterPro" id="IPR003877">
    <property type="entry name" value="SPRY_dom"/>
</dbReference>
<dbReference type="InterPro" id="IPR001496">
    <property type="entry name" value="SOCS_box"/>
</dbReference>
<dbReference type="Pfam" id="PF00622">
    <property type="entry name" value="SPRY"/>
    <property type="match status" value="1"/>
</dbReference>